<name>A0A0S4QI55_9ACTN</name>
<dbReference type="AlphaFoldDB" id="A0A0S4QI55"/>
<organism evidence="4 5">
    <name type="scientific">Parafrankia irregularis</name>
    <dbReference type="NCBI Taxonomy" id="795642"/>
    <lineage>
        <taxon>Bacteria</taxon>
        <taxon>Bacillati</taxon>
        <taxon>Actinomycetota</taxon>
        <taxon>Actinomycetes</taxon>
        <taxon>Frankiales</taxon>
        <taxon>Frankiaceae</taxon>
        <taxon>Parafrankia</taxon>
    </lineage>
</organism>
<reference evidence="5" key="1">
    <citation type="submission" date="2015-11" db="EMBL/GenBank/DDBJ databases">
        <authorList>
            <person name="Varghese N."/>
        </authorList>
    </citation>
    <scope>NUCLEOTIDE SEQUENCE [LARGE SCALE GENOMIC DNA]</scope>
    <source>
        <strain evidence="5">DSM 45899</strain>
    </source>
</reference>
<gene>
    <name evidence="4" type="ORF">Ga0074812_103260</name>
</gene>
<protein>
    <submittedName>
        <fullName evidence="4">Flavin-dependent oxidoreductase, luciferase family (Includes alkanesulfonate monooxygenase SsuD and methylene tetrahydromethanopterin reductase)</fullName>
    </submittedName>
</protein>
<evidence type="ECO:0000256" key="1">
    <source>
        <dbReference type="ARBA" id="ARBA00023002"/>
    </source>
</evidence>
<dbReference type="PANTHER" id="PTHR30137:SF8">
    <property type="entry name" value="BLR5498 PROTEIN"/>
    <property type="match status" value="1"/>
</dbReference>
<dbReference type="Gene3D" id="3.20.20.30">
    <property type="entry name" value="Luciferase-like domain"/>
    <property type="match status" value="1"/>
</dbReference>
<dbReference type="SUPFAM" id="SSF51679">
    <property type="entry name" value="Bacterial luciferase-like"/>
    <property type="match status" value="1"/>
</dbReference>
<dbReference type="GO" id="GO:0016705">
    <property type="term" value="F:oxidoreductase activity, acting on paired donors, with incorporation or reduction of molecular oxygen"/>
    <property type="evidence" value="ECO:0007669"/>
    <property type="project" value="InterPro"/>
</dbReference>
<dbReference type="Proteomes" id="UP000198802">
    <property type="component" value="Unassembled WGS sequence"/>
</dbReference>
<dbReference type="RefSeq" id="WP_091272585.1">
    <property type="nucleotide sequence ID" value="NZ_FAOZ01000003.1"/>
</dbReference>
<dbReference type="EMBL" id="FAOZ01000003">
    <property type="protein sequence ID" value="CUU54770.1"/>
    <property type="molecule type" value="Genomic_DNA"/>
</dbReference>
<feature type="domain" description="Luciferase-like" evidence="3">
    <location>
        <begin position="19"/>
        <end position="276"/>
    </location>
</feature>
<evidence type="ECO:0000256" key="2">
    <source>
        <dbReference type="ARBA" id="ARBA00023033"/>
    </source>
</evidence>
<dbReference type="InterPro" id="IPR011251">
    <property type="entry name" value="Luciferase-like_dom"/>
</dbReference>
<keyword evidence="5" id="KW-1185">Reference proteome</keyword>
<evidence type="ECO:0000313" key="4">
    <source>
        <dbReference type="EMBL" id="CUU54770.1"/>
    </source>
</evidence>
<dbReference type="PANTHER" id="PTHR30137">
    <property type="entry name" value="LUCIFERASE-LIKE MONOOXYGENASE"/>
    <property type="match status" value="1"/>
</dbReference>
<dbReference type="GO" id="GO:0005829">
    <property type="term" value="C:cytosol"/>
    <property type="evidence" value="ECO:0007669"/>
    <property type="project" value="TreeGrafter"/>
</dbReference>
<sequence length="330" mass="35677">MYTLRFDMRAPETGAPARELYSAATDIAAWAETRGCVSVLLCEHHMSEDGYLPSPMILAGAMAARTSTVMITIAALVLPLYDPIRLAEEMAVLDIVSGGRMTYVAGIGYRPAEYEMYGIDFHRRGRIADEKLTLLLRAKTGESFEHDGRRIRVTPAPLTPGGPMVAWGGGSPAAARRAGRHGIGFFAQSGEKELQVIYEAAARTAGHEPGMCILNPPDEPNTVFVAEDVDEAWDELGPYLMHDVRSYAAWNGGDTATASLSSARTADELRAERRSHQILTVDEAVNRVRAGGILQLHPLVGGLPPDVGWRYLRTVAEQVLPAARPPAASA</sequence>
<accession>A0A0S4QI55</accession>
<proteinExistence type="predicted"/>
<evidence type="ECO:0000259" key="3">
    <source>
        <dbReference type="Pfam" id="PF00296"/>
    </source>
</evidence>
<evidence type="ECO:0000313" key="5">
    <source>
        <dbReference type="Proteomes" id="UP000198802"/>
    </source>
</evidence>
<keyword evidence="2 4" id="KW-0503">Monooxygenase</keyword>
<dbReference type="InterPro" id="IPR036661">
    <property type="entry name" value="Luciferase-like_sf"/>
</dbReference>
<dbReference type="InterPro" id="IPR050766">
    <property type="entry name" value="Bact_Lucif_Oxidored"/>
</dbReference>
<keyword evidence="1" id="KW-0560">Oxidoreductase</keyword>
<dbReference type="Pfam" id="PF00296">
    <property type="entry name" value="Bac_luciferase"/>
    <property type="match status" value="1"/>
</dbReference>
<dbReference type="GO" id="GO:0004497">
    <property type="term" value="F:monooxygenase activity"/>
    <property type="evidence" value="ECO:0007669"/>
    <property type="project" value="UniProtKB-KW"/>
</dbReference>